<feature type="region of interest" description="Disordered" evidence="1">
    <location>
        <begin position="1"/>
        <end position="27"/>
    </location>
</feature>
<evidence type="ECO:0000313" key="2">
    <source>
        <dbReference type="EMBL" id="GBL74501.1"/>
    </source>
</evidence>
<dbReference type="AlphaFoldDB" id="A0A4Y2A3S0"/>
<sequence length="99" mass="11829">MLSPASDLWQSKPQTSTPHQREDPRLEINSELRPHIQRIFNLRFPDPKAESRLLRCLKSLVISLYDICKHFEKYKRKNFLLIKDKINSKSSIKKTFKDF</sequence>
<name>A0A4Y2A3S0_ARAVE</name>
<reference evidence="2 3" key="1">
    <citation type="journal article" date="2019" name="Sci. Rep.">
        <title>Orb-weaving spider Araneus ventricosus genome elucidates the spidroin gene catalogue.</title>
        <authorList>
            <person name="Kono N."/>
            <person name="Nakamura H."/>
            <person name="Ohtoshi R."/>
            <person name="Moran D.A.P."/>
            <person name="Shinohara A."/>
            <person name="Yoshida Y."/>
            <person name="Fujiwara M."/>
            <person name="Mori M."/>
            <person name="Tomita M."/>
            <person name="Arakawa K."/>
        </authorList>
    </citation>
    <scope>NUCLEOTIDE SEQUENCE [LARGE SCALE GENOMIC DNA]</scope>
</reference>
<proteinExistence type="predicted"/>
<protein>
    <submittedName>
        <fullName evidence="2">Uncharacterized protein</fullName>
    </submittedName>
</protein>
<evidence type="ECO:0000313" key="3">
    <source>
        <dbReference type="Proteomes" id="UP000499080"/>
    </source>
</evidence>
<feature type="compositionally biased region" description="Polar residues" evidence="1">
    <location>
        <begin position="8"/>
        <end position="18"/>
    </location>
</feature>
<gene>
    <name evidence="2" type="ORF">AVEN_235437_1</name>
</gene>
<evidence type="ECO:0000256" key="1">
    <source>
        <dbReference type="SAM" id="MobiDB-lite"/>
    </source>
</evidence>
<keyword evidence="3" id="KW-1185">Reference proteome</keyword>
<organism evidence="2 3">
    <name type="scientific">Araneus ventricosus</name>
    <name type="common">Orbweaver spider</name>
    <name type="synonym">Epeira ventricosa</name>
    <dbReference type="NCBI Taxonomy" id="182803"/>
    <lineage>
        <taxon>Eukaryota</taxon>
        <taxon>Metazoa</taxon>
        <taxon>Ecdysozoa</taxon>
        <taxon>Arthropoda</taxon>
        <taxon>Chelicerata</taxon>
        <taxon>Arachnida</taxon>
        <taxon>Araneae</taxon>
        <taxon>Araneomorphae</taxon>
        <taxon>Entelegynae</taxon>
        <taxon>Araneoidea</taxon>
        <taxon>Araneidae</taxon>
        <taxon>Araneus</taxon>
    </lineage>
</organism>
<comment type="caution">
    <text evidence="2">The sequence shown here is derived from an EMBL/GenBank/DDBJ whole genome shotgun (WGS) entry which is preliminary data.</text>
</comment>
<dbReference type="EMBL" id="BGPR01000005">
    <property type="protein sequence ID" value="GBL74501.1"/>
    <property type="molecule type" value="Genomic_DNA"/>
</dbReference>
<accession>A0A4Y2A3S0</accession>
<dbReference type="Proteomes" id="UP000499080">
    <property type="component" value="Unassembled WGS sequence"/>
</dbReference>